<name>A0AAE3GNL2_9CYAN</name>
<dbReference type="EMBL" id="JAMZMM010000009">
    <property type="protein sequence ID" value="MCP2727224.1"/>
    <property type="molecule type" value="Genomic_DNA"/>
</dbReference>
<reference evidence="1" key="1">
    <citation type="submission" date="2022-06" db="EMBL/GenBank/DDBJ databases">
        <title>New cyanobacteria of genus Symplocastrum in benthos of Lake Baikal.</title>
        <authorList>
            <person name="Sorokovikova E."/>
            <person name="Tikhonova I."/>
            <person name="Krasnopeev A."/>
            <person name="Evseev P."/>
            <person name="Gladkikh A."/>
            <person name="Belykh O."/>
        </authorList>
    </citation>
    <scope>NUCLEOTIDE SEQUENCE</scope>
    <source>
        <strain evidence="1">BBK-W-15</strain>
    </source>
</reference>
<organism evidence="1 2">
    <name type="scientific">Limnofasciculus baicalensis BBK-W-15</name>
    <dbReference type="NCBI Taxonomy" id="2699891"/>
    <lineage>
        <taxon>Bacteria</taxon>
        <taxon>Bacillati</taxon>
        <taxon>Cyanobacteriota</taxon>
        <taxon>Cyanophyceae</taxon>
        <taxon>Coleofasciculales</taxon>
        <taxon>Coleofasciculaceae</taxon>
        <taxon>Limnofasciculus</taxon>
        <taxon>Limnofasciculus baicalensis</taxon>
    </lineage>
</organism>
<dbReference type="AlphaFoldDB" id="A0AAE3GNL2"/>
<keyword evidence="2" id="KW-1185">Reference proteome</keyword>
<evidence type="ECO:0000313" key="1">
    <source>
        <dbReference type="EMBL" id="MCP2727224.1"/>
    </source>
</evidence>
<dbReference type="Proteomes" id="UP001204953">
    <property type="component" value="Unassembled WGS sequence"/>
</dbReference>
<sequence>MQQRIIKAALDTTQTFSPPFFLRLPILRDIPARLIAFGFRRVNLNN</sequence>
<gene>
    <name evidence="1" type="ORF">NJ959_01895</name>
</gene>
<comment type="caution">
    <text evidence="1">The sequence shown here is derived from an EMBL/GenBank/DDBJ whole genome shotgun (WGS) entry which is preliminary data.</text>
</comment>
<dbReference type="RefSeq" id="WP_254010040.1">
    <property type="nucleotide sequence ID" value="NZ_JAMZMM010000009.1"/>
</dbReference>
<protein>
    <submittedName>
        <fullName evidence="1">Uncharacterized protein</fullName>
    </submittedName>
</protein>
<evidence type="ECO:0000313" key="2">
    <source>
        <dbReference type="Proteomes" id="UP001204953"/>
    </source>
</evidence>
<accession>A0AAE3GNL2</accession>
<proteinExistence type="predicted"/>